<dbReference type="PROSITE" id="PS51257">
    <property type="entry name" value="PROKAR_LIPOPROTEIN"/>
    <property type="match status" value="1"/>
</dbReference>
<reference evidence="2 3" key="1">
    <citation type="submission" date="2021-03" db="EMBL/GenBank/DDBJ databases">
        <title>novel species isolated from a fishpond in China.</title>
        <authorList>
            <person name="Lu H."/>
            <person name="Cai Z."/>
        </authorList>
    </citation>
    <scope>NUCLEOTIDE SEQUENCE [LARGE SCALE GENOMIC DNA]</scope>
    <source>
        <strain evidence="2 3">YJ13C</strain>
    </source>
</reference>
<evidence type="ECO:0008006" key="4">
    <source>
        <dbReference type="Google" id="ProtNLM"/>
    </source>
</evidence>
<dbReference type="RefSeq" id="WP_206584902.1">
    <property type="nucleotide sequence ID" value="NZ_JAFKCU010000001.1"/>
</dbReference>
<accession>A0ABS3CDJ2</accession>
<protein>
    <recommendedName>
        <fullName evidence="4">Lipocalin-like domain-containing protein</fullName>
    </recommendedName>
</protein>
<organism evidence="2 3">
    <name type="scientific">Algoriphagus pacificus</name>
    <dbReference type="NCBI Taxonomy" id="2811234"/>
    <lineage>
        <taxon>Bacteria</taxon>
        <taxon>Pseudomonadati</taxon>
        <taxon>Bacteroidota</taxon>
        <taxon>Cytophagia</taxon>
        <taxon>Cytophagales</taxon>
        <taxon>Cyclobacteriaceae</taxon>
        <taxon>Algoriphagus</taxon>
    </lineage>
</organism>
<gene>
    <name evidence="2" type="ORF">J0A69_02345</name>
</gene>
<comment type="caution">
    <text evidence="2">The sequence shown here is derived from an EMBL/GenBank/DDBJ whole genome shotgun (WGS) entry which is preliminary data.</text>
</comment>
<keyword evidence="3" id="KW-1185">Reference proteome</keyword>
<keyword evidence="1" id="KW-0732">Signal</keyword>
<evidence type="ECO:0000313" key="2">
    <source>
        <dbReference type="EMBL" id="MBN7814246.1"/>
    </source>
</evidence>
<proteinExistence type="predicted"/>
<dbReference type="EMBL" id="JAFKCU010000001">
    <property type="protein sequence ID" value="MBN7814246.1"/>
    <property type="molecule type" value="Genomic_DNA"/>
</dbReference>
<name>A0ABS3CDJ2_9BACT</name>
<dbReference type="Proteomes" id="UP000664480">
    <property type="component" value="Unassembled WGS sequence"/>
</dbReference>
<evidence type="ECO:0000256" key="1">
    <source>
        <dbReference type="SAM" id="SignalP"/>
    </source>
</evidence>
<feature type="signal peptide" evidence="1">
    <location>
        <begin position="1"/>
        <end position="17"/>
    </location>
</feature>
<sequence>MKLPIPILILLIFMAFACKMSDHQELTIENIKGNWYFIDSICDPDPDAENKNYVELTFTDSLMIYYSYYPGLGPMYWTYELTQDSIKINGENTVMIDVINENKISLGVYCNPLYSFELQRMTNQENTLKEFKKDGELDEYLLANRERQYKVLKPYF</sequence>
<evidence type="ECO:0000313" key="3">
    <source>
        <dbReference type="Proteomes" id="UP000664480"/>
    </source>
</evidence>
<feature type="chain" id="PRO_5047211599" description="Lipocalin-like domain-containing protein" evidence="1">
    <location>
        <begin position="18"/>
        <end position="156"/>
    </location>
</feature>